<dbReference type="RefSeq" id="WP_161052316.1">
    <property type="nucleotide sequence ID" value="NZ_WWCR01000046.1"/>
</dbReference>
<accession>A0A7X4H7J6</accession>
<feature type="signal peptide" evidence="1">
    <location>
        <begin position="1"/>
        <end position="18"/>
    </location>
</feature>
<dbReference type="EMBL" id="WWCR01000046">
    <property type="protein sequence ID" value="MYM75707.1"/>
    <property type="molecule type" value="Genomic_DNA"/>
</dbReference>
<protein>
    <submittedName>
        <fullName evidence="2">Uncharacterized protein</fullName>
    </submittedName>
</protein>
<reference evidence="2 3" key="1">
    <citation type="submission" date="2019-12" db="EMBL/GenBank/DDBJ databases">
        <title>Novel species isolated from a subtropical stream in China.</title>
        <authorList>
            <person name="Lu H."/>
        </authorList>
    </citation>
    <scope>NUCLEOTIDE SEQUENCE [LARGE SCALE GENOMIC DNA]</scope>
    <source>
        <strain evidence="2 3">FT134W</strain>
    </source>
</reference>
<feature type="chain" id="PRO_5031524111" evidence="1">
    <location>
        <begin position="19"/>
        <end position="163"/>
    </location>
</feature>
<evidence type="ECO:0000256" key="1">
    <source>
        <dbReference type="SAM" id="SignalP"/>
    </source>
</evidence>
<name>A0A7X4H7J6_9BURK</name>
<gene>
    <name evidence="2" type="ORF">GTP56_26435</name>
</gene>
<evidence type="ECO:0000313" key="3">
    <source>
        <dbReference type="Proteomes" id="UP000469734"/>
    </source>
</evidence>
<evidence type="ECO:0000313" key="2">
    <source>
        <dbReference type="EMBL" id="MYM75707.1"/>
    </source>
</evidence>
<keyword evidence="1" id="KW-0732">Signal</keyword>
<comment type="caution">
    <text evidence="2">The sequence shown here is derived from an EMBL/GenBank/DDBJ whole genome shotgun (WGS) entry which is preliminary data.</text>
</comment>
<proteinExistence type="predicted"/>
<dbReference type="Proteomes" id="UP000469734">
    <property type="component" value="Unassembled WGS sequence"/>
</dbReference>
<dbReference type="AlphaFoldDB" id="A0A7X4H7J6"/>
<organism evidence="2 3">
    <name type="scientific">Duganella margarita</name>
    <dbReference type="NCBI Taxonomy" id="2692170"/>
    <lineage>
        <taxon>Bacteria</taxon>
        <taxon>Pseudomonadati</taxon>
        <taxon>Pseudomonadota</taxon>
        <taxon>Betaproteobacteria</taxon>
        <taxon>Burkholderiales</taxon>
        <taxon>Oxalobacteraceae</taxon>
        <taxon>Telluria group</taxon>
        <taxon>Duganella</taxon>
    </lineage>
</organism>
<sequence length="163" mass="18126">MKISLLMMLAVWAGAASAAPQTLCRPQEQVFFSCSLGKKIVSVCMTPDKAAVPYMEYRFGTAKNIELKYRSDARQPKFSRVAVNYASNAETVLWFTNADTDYLLHFPIKGGPGLEVKQQGKTIAEMACQGGWAATVGEHDQPLPFIVEKPDIDSSEAQKYWQR</sequence>